<dbReference type="Proteomes" id="UP000813427">
    <property type="component" value="Unassembled WGS sequence"/>
</dbReference>
<evidence type="ECO:0000313" key="2">
    <source>
        <dbReference type="EMBL" id="KAH7232977.1"/>
    </source>
</evidence>
<sequence>MTSDERFSRSSNLTSRSPWSLKPSLRARLYYVRRKEYQQTFCTREPERNVGAGNFSTDLNDYVFPKGVRYIYKFIYPYLNTFSSAKEASNDLAGFNATAEEFLPPNAVNGTARSSTDVFDTSSTHQSTPGRFRGFLSPSRLKSDNEPNLRVPVQTQALPTELYYYSSKIQKRSQSHCKPNNEPQTSRRLVYQCKTLSVLDANNPHTQHPSNIISPPLYRSQSSPTPSFTPDYQGPVCRLRRKVLYEIDESRSVVEDESVIEDSDTLVLTELPLNAYVNSHLDHVENAKLIVDPSADLLFPYEPTQRGVIVAVSSVPLEEEPTPVINRNTTQEAIQDCLSNARATSEYPQQAGL</sequence>
<keyword evidence="3" id="KW-1185">Reference proteome</keyword>
<protein>
    <submittedName>
        <fullName evidence="2">Uncharacterized protein</fullName>
    </submittedName>
</protein>
<dbReference type="AlphaFoldDB" id="A0A8K0RLG6"/>
<dbReference type="EMBL" id="JAGPXF010000008">
    <property type="protein sequence ID" value="KAH7232977.1"/>
    <property type="molecule type" value="Genomic_DNA"/>
</dbReference>
<evidence type="ECO:0000313" key="3">
    <source>
        <dbReference type="Proteomes" id="UP000813427"/>
    </source>
</evidence>
<organism evidence="2 3">
    <name type="scientific">Fusarium tricinctum</name>
    <dbReference type="NCBI Taxonomy" id="61284"/>
    <lineage>
        <taxon>Eukaryota</taxon>
        <taxon>Fungi</taxon>
        <taxon>Dikarya</taxon>
        <taxon>Ascomycota</taxon>
        <taxon>Pezizomycotina</taxon>
        <taxon>Sordariomycetes</taxon>
        <taxon>Hypocreomycetidae</taxon>
        <taxon>Hypocreales</taxon>
        <taxon>Nectriaceae</taxon>
        <taxon>Fusarium</taxon>
        <taxon>Fusarium tricinctum species complex</taxon>
    </lineage>
</organism>
<gene>
    <name evidence="2" type="ORF">BKA59DRAFT_460441</name>
</gene>
<name>A0A8K0RLG6_9HYPO</name>
<comment type="caution">
    <text evidence="2">The sequence shown here is derived from an EMBL/GenBank/DDBJ whole genome shotgun (WGS) entry which is preliminary data.</text>
</comment>
<evidence type="ECO:0000256" key="1">
    <source>
        <dbReference type="SAM" id="MobiDB-lite"/>
    </source>
</evidence>
<proteinExistence type="predicted"/>
<feature type="compositionally biased region" description="Polar residues" evidence="1">
    <location>
        <begin position="203"/>
        <end position="230"/>
    </location>
</feature>
<accession>A0A8K0RLG6</accession>
<feature type="region of interest" description="Disordered" evidence="1">
    <location>
        <begin position="202"/>
        <end position="232"/>
    </location>
</feature>
<reference evidence="2" key="1">
    <citation type="journal article" date="2021" name="Nat. Commun.">
        <title>Genetic determinants of endophytism in the Arabidopsis root mycobiome.</title>
        <authorList>
            <person name="Mesny F."/>
            <person name="Miyauchi S."/>
            <person name="Thiergart T."/>
            <person name="Pickel B."/>
            <person name="Atanasova L."/>
            <person name="Karlsson M."/>
            <person name="Huettel B."/>
            <person name="Barry K.W."/>
            <person name="Haridas S."/>
            <person name="Chen C."/>
            <person name="Bauer D."/>
            <person name="Andreopoulos W."/>
            <person name="Pangilinan J."/>
            <person name="LaButti K."/>
            <person name="Riley R."/>
            <person name="Lipzen A."/>
            <person name="Clum A."/>
            <person name="Drula E."/>
            <person name="Henrissat B."/>
            <person name="Kohler A."/>
            <person name="Grigoriev I.V."/>
            <person name="Martin F.M."/>
            <person name="Hacquard S."/>
        </authorList>
    </citation>
    <scope>NUCLEOTIDE SEQUENCE</scope>
    <source>
        <strain evidence="2">MPI-SDFR-AT-0068</strain>
    </source>
</reference>